<dbReference type="SUPFAM" id="SSF48498">
    <property type="entry name" value="Tetracyclin repressor-like, C-terminal domain"/>
    <property type="match status" value="1"/>
</dbReference>
<keyword evidence="2 4" id="KW-0238">DNA-binding</keyword>
<evidence type="ECO:0000313" key="7">
    <source>
        <dbReference type="Proteomes" id="UP001205612"/>
    </source>
</evidence>
<dbReference type="Gene3D" id="1.10.357.10">
    <property type="entry name" value="Tetracycline Repressor, domain 2"/>
    <property type="match status" value="1"/>
</dbReference>
<dbReference type="RefSeq" id="WP_258783021.1">
    <property type="nucleotide sequence ID" value="NZ_JANUGP010000036.1"/>
</dbReference>
<evidence type="ECO:0000256" key="2">
    <source>
        <dbReference type="ARBA" id="ARBA00023125"/>
    </source>
</evidence>
<dbReference type="PROSITE" id="PS01081">
    <property type="entry name" value="HTH_TETR_1"/>
    <property type="match status" value="1"/>
</dbReference>
<dbReference type="InterPro" id="IPR023772">
    <property type="entry name" value="DNA-bd_HTH_TetR-type_CS"/>
</dbReference>
<dbReference type="SUPFAM" id="SSF46689">
    <property type="entry name" value="Homeodomain-like"/>
    <property type="match status" value="1"/>
</dbReference>
<organism evidence="6 7">
    <name type="scientific">Streptomyces pyxinicus</name>
    <dbReference type="NCBI Taxonomy" id="2970331"/>
    <lineage>
        <taxon>Bacteria</taxon>
        <taxon>Bacillati</taxon>
        <taxon>Actinomycetota</taxon>
        <taxon>Actinomycetes</taxon>
        <taxon>Kitasatosporales</taxon>
        <taxon>Streptomycetaceae</taxon>
        <taxon>Streptomyces</taxon>
    </lineage>
</organism>
<sequence length="197" mass="20567">MAMQARAERTREALIRAAADVMGDKGYKGATLVEICRSAQVSMGALTFHFASKSELAEAVVGRAADTAGERAADAAVAHGSPLRAVGGLLQALARLLDEDTVVRAGSLLARERPDIVPAWHSSWTPTLWQLLTEAAAAGELRHGVRPPVVAGLAMHLLAAVEMDPRTGADHEVFRGAAGAVSRLWPLVCHGIAAAPA</sequence>
<keyword evidence="3" id="KW-0804">Transcription</keyword>
<dbReference type="EMBL" id="JANUGP010000036">
    <property type="protein sequence ID" value="MCS0605718.1"/>
    <property type="molecule type" value="Genomic_DNA"/>
</dbReference>
<accession>A0ABT2BCT4</accession>
<reference evidence="6 7" key="1">
    <citation type="submission" date="2022-08" db="EMBL/GenBank/DDBJ databases">
        <authorList>
            <person name="Somphong A."/>
            <person name="Phongsopitanun W."/>
        </authorList>
    </citation>
    <scope>NUCLEOTIDE SEQUENCE [LARGE SCALE GENOMIC DNA]</scope>
    <source>
        <strain evidence="6 7">LP11</strain>
    </source>
</reference>
<comment type="caution">
    <text evidence="6">The sequence shown here is derived from an EMBL/GenBank/DDBJ whole genome shotgun (WGS) entry which is preliminary data.</text>
</comment>
<proteinExistence type="predicted"/>
<dbReference type="PANTHER" id="PTHR30055:SF234">
    <property type="entry name" value="HTH-TYPE TRANSCRIPTIONAL REGULATOR BETI"/>
    <property type="match status" value="1"/>
</dbReference>
<evidence type="ECO:0000313" key="6">
    <source>
        <dbReference type="EMBL" id="MCS0605718.1"/>
    </source>
</evidence>
<feature type="DNA-binding region" description="H-T-H motif" evidence="4">
    <location>
        <begin position="31"/>
        <end position="50"/>
    </location>
</feature>
<evidence type="ECO:0000256" key="3">
    <source>
        <dbReference type="ARBA" id="ARBA00023163"/>
    </source>
</evidence>
<feature type="domain" description="HTH tetR-type" evidence="5">
    <location>
        <begin position="8"/>
        <end position="68"/>
    </location>
</feature>
<dbReference type="PROSITE" id="PS50977">
    <property type="entry name" value="HTH_TETR_2"/>
    <property type="match status" value="1"/>
</dbReference>
<gene>
    <name evidence="6" type="ORF">NX794_31620</name>
</gene>
<dbReference type="InterPro" id="IPR050109">
    <property type="entry name" value="HTH-type_TetR-like_transc_reg"/>
</dbReference>
<dbReference type="InterPro" id="IPR001647">
    <property type="entry name" value="HTH_TetR"/>
</dbReference>
<evidence type="ECO:0000256" key="4">
    <source>
        <dbReference type="PROSITE-ProRule" id="PRU00335"/>
    </source>
</evidence>
<evidence type="ECO:0000259" key="5">
    <source>
        <dbReference type="PROSITE" id="PS50977"/>
    </source>
</evidence>
<keyword evidence="7" id="KW-1185">Reference proteome</keyword>
<dbReference type="Pfam" id="PF00440">
    <property type="entry name" value="TetR_N"/>
    <property type="match status" value="1"/>
</dbReference>
<dbReference type="Proteomes" id="UP001205612">
    <property type="component" value="Unassembled WGS sequence"/>
</dbReference>
<keyword evidence="1" id="KW-0805">Transcription regulation</keyword>
<protein>
    <submittedName>
        <fullName evidence="6">TetR family transcriptional regulator</fullName>
    </submittedName>
</protein>
<dbReference type="InterPro" id="IPR009057">
    <property type="entry name" value="Homeodomain-like_sf"/>
</dbReference>
<dbReference type="InterPro" id="IPR036271">
    <property type="entry name" value="Tet_transcr_reg_TetR-rel_C_sf"/>
</dbReference>
<name>A0ABT2BCT4_9ACTN</name>
<dbReference type="PANTHER" id="PTHR30055">
    <property type="entry name" value="HTH-TYPE TRANSCRIPTIONAL REGULATOR RUTR"/>
    <property type="match status" value="1"/>
</dbReference>
<dbReference type="PRINTS" id="PR00455">
    <property type="entry name" value="HTHTETR"/>
</dbReference>
<evidence type="ECO:0000256" key="1">
    <source>
        <dbReference type="ARBA" id="ARBA00023015"/>
    </source>
</evidence>